<dbReference type="InterPro" id="IPR016082">
    <property type="entry name" value="Ribosomal_uL30_ferredoxin-like"/>
</dbReference>
<dbReference type="HAMAP" id="MF_01371_B">
    <property type="entry name" value="Ribosomal_uL30_B"/>
    <property type="match status" value="1"/>
</dbReference>
<name>A0ABZ2L0L3_9BACT</name>
<comment type="subunit">
    <text evidence="2">Part of the 50S ribosomal subunit.</text>
</comment>
<gene>
    <name evidence="7" type="primary">rpmD</name>
    <name evidence="7" type="ORF">LVJ94_38340</name>
</gene>
<dbReference type="EMBL" id="CP089983">
    <property type="protein sequence ID" value="WXB02760.1"/>
    <property type="molecule type" value="Genomic_DNA"/>
</dbReference>
<dbReference type="PANTHER" id="PTHR15892:SF2">
    <property type="entry name" value="LARGE RIBOSOMAL SUBUNIT PROTEIN UL30M"/>
    <property type="match status" value="1"/>
</dbReference>
<evidence type="ECO:0000256" key="3">
    <source>
        <dbReference type="ARBA" id="ARBA00022980"/>
    </source>
</evidence>
<keyword evidence="3 7" id="KW-0689">Ribosomal protein</keyword>
<dbReference type="Proteomes" id="UP001374803">
    <property type="component" value="Chromosome"/>
</dbReference>
<dbReference type="PIRSF" id="PIRSF002211">
    <property type="entry name" value="Ribosomal_L30_bac-type"/>
    <property type="match status" value="1"/>
</dbReference>
<dbReference type="InterPro" id="IPR036919">
    <property type="entry name" value="Ribo_uL30_ferredoxin-like_sf"/>
</dbReference>
<keyword evidence="8" id="KW-1185">Reference proteome</keyword>
<protein>
    <recommendedName>
        <fullName evidence="5">50S ribosomal protein L30</fullName>
    </recommendedName>
</protein>
<dbReference type="Gene3D" id="3.30.1390.20">
    <property type="entry name" value="Ribosomal protein L30, ferredoxin-like fold domain"/>
    <property type="match status" value="1"/>
</dbReference>
<evidence type="ECO:0000256" key="1">
    <source>
        <dbReference type="ARBA" id="ARBA00007594"/>
    </source>
</evidence>
<evidence type="ECO:0000313" key="8">
    <source>
        <dbReference type="Proteomes" id="UP001374803"/>
    </source>
</evidence>
<sequence>MAALKANLKVVQTRSVIGQEETMRLTIKGLGLRGPGSSVTVKNTPSFRGAIKKVIHLVTVEEVDG</sequence>
<dbReference type="SUPFAM" id="SSF55129">
    <property type="entry name" value="Ribosomal protein L30p/L7e"/>
    <property type="match status" value="1"/>
</dbReference>
<evidence type="ECO:0000256" key="5">
    <source>
        <dbReference type="ARBA" id="ARBA00035492"/>
    </source>
</evidence>
<dbReference type="InterPro" id="IPR005996">
    <property type="entry name" value="Ribosomal_uL30_bac-type"/>
</dbReference>
<proteinExistence type="inferred from homology"/>
<evidence type="ECO:0000313" key="7">
    <source>
        <dbReference type="EMBL" id="WXB02760.1"/>
    </source>
</evidence>
<evidence type="ECO:0000259" key="6">
    <source>
        <dbReference type="Pfam" id="PF00327"/>
    </source>
</evidence>
<dbReference type="GO" id="GO:0005840">
    <property type="term" value="C:ribosome"/>
    <property type="evidence" value="ECO:0007669"/>
    <property type="project" value="UniProtKB-KW"/>
</dbReference>
<reference evidence="7" key="1">
    <citation type="submission" date="2021-12" db="EMBL/GenBank/DDBJ databases">
        <title>Discovery of the Pendulisporaceae a myxobacterial family with distinct sporulation behavior and unique specialized metabolism.</title>
        <authorList>
            <person name="Garcia R."/>
            <person name="Popoff A."/>
            <person name="Bader C.D."/>
            <person name="Loehr J."/>
            <person name="Walesch S."/>
            <person name="Walt C."/>
            <person name="Boldt J."/>
            <person name="Bunk B."/>
            <person name="Haeckl F.J.F.P.J."/>
            <person name="Gunesch A.P."/>
            <person name="Birkelbach J."/>
            <person name="Nuebel U."/>
            <person name="Pietschmann T."/>
            <person name="Bach T."/>
            <person name="Mueller R."/>
        </authorList>
    </citation>
    <scope>NUCLEOTIDE SEQUENCE</scope>
    <source>
        <strain evidence="7">MSr11367</strain>
    </source>
</reference>
<keyword evidence="4" id="KW-0687">Ribonucleoprotein</keyword>
<accession>A0ABZ2L0L3</accession>
<dbReference type="RefSeq" id="WP_394832387.1">
    <property type="nucleotide sequence ID" value="NZ_CP089929.1"/>
</dbReference>
<dbReference type="PANTHER" id="PTHR15892">
    <property type="entry name" value="MITOCHONDRIAL RIBOSOMAL PROTEIN L30"/>
    <property type="match status" value="1"/>
</dbReference>
<feature type="domain" description="Large ribosomal subunit protein uL30-like ferredoxin-like fold" evidence="6">
    <location>
        <begin position="8"/>
        <end position="58"/>
    </location>
</feature>
<dbReference type="NCBIfam" id="TIGR01308">
    <property type="entry name" value="rpmD_bact"/>
    <property type="match status" value="1"/>
</dbReference>
<dbReference type="Pfam" id="PF00327">
    <property type="entry name" value="Ribosomal_L30"/>
    <property type="match status" value="1"/>
</dbReference>
<evidence type="ECO:0000256" key="4">
    <source>
        <dbReference type="ARBA" id="ARBA00023274"/>
    </source>
</evidence>
<dbReference type="CDD" id="cd01658">
    <property type="entry name" value="Ribosomal_L30"/>
    <property type="match status" value="1"/>
</dbReference>
<organism evidence="7 8">
    <name type="scientific">Pendulispora rubella</name>
    <dbReference type="NCBI Taxonomy" id="2741070"/>
    <lineage>
        <taxon>Bacteria</taxon>
        <taxon>Pseudomonadati</taxon>
        <taxon>Myxococcota</taxon>
        <taxon>Myxococcia</taxon>
        <taxon>Myxococcales</taxon>
        <taxon>Sorangiineae</taxon>
        <taxon>Pendulisporaceae</taxon>
        <taxon>Pendulispora</taxon>
    </lineage>
</organism>
<comment type="similarity">
    <text evidence="1">Belongs to the universal ribosomal protein uL30 family.</text>
</comment>
<evidence type="ECO:0000256" key="2">
    <source>
        <dbReference type="ARBA" id="ARBA00011838"/>
    </source>
</evidence>